<evidence type="ECO:0000256" key="9">
    <source>
        <dbReference type="ARBA" id="ARBA00023134"/>
    </source>
</evidence>
<evidence type="ECO:0000313" key="12">
    <source>
        <dbReference type="EMBL" id="OGZ67917.1"/>
    </source>
</evidence>
<proteinExistence type="predicted"/>
<dbReference type="SUPFAM" id="SSF142695">
    <property type="entry name" value="RibA-like"/>
    <property type="match status" value="1"/>
</dbReference>
<dbReference type="AlphaFoldDB" id="A0A1G2HZP4"/>
<evidence type="ECO:0000259" key="11">
    <source>
        <dbReference type="Pfam" id="PF00925"/>
    </source>
</evidence>
<keyword evidence="4" id="KW-0686">Riboflavin biosynthesis</keyword>
<dbReference type="GO" id="GO:0046872">
    <property type="term" value="F:metal ion binding"/>
    <property type="evidence" value="ECO:0007669"/>
    <property type="project" value="UniProtKB-KW"/>
</dbReference>
<dbReference type="InterPro" id="IPR036144">
    <property type="entry name" value="RibA-like_sf"/>
</dbReference>
<dbReference type="GO" id="GO:0008686">
    <property type="term" value="F:3,4-dihydroxy-2-butanone-4-phosphate synthase activity"/>
    <property type="evidence" value="ECO:0007669"/>
    <property type="project" value="TreeGrafter"/>
</dbReference>
<evidence type="ECO:0000256" key="10">
    <source>
        <dbReference type="ARBA" id="ARBA00049295"/>
    </source>
</evidence>
<dbReference type="Pfam" id="PF00925">
    <property type="entry name" value="GTP_cyclohydro2"/>
    <property type="match status" value="1"/>
</dbReference>
<feature type="domain" description="GTP cyclohydrolase II" evidence="11">
    <location>
        <begin position="22"/>
        <end position="178"/>
    </location>
</feature>
<keyword evidence="5" id="KW-0479">Metal-binding</keyword>
<dbReference type="UniPathway" id="UPA00275"/>
<dbReference type="EMBL" id="MHOS01000026">
    <property type="protein sequence ID" value="OGZ67917.1"/>
    <property type="molecule type" value="Genomic_DNA"/>
</dbReference>
<keyword evidence="9" id="KW-0342">GTP-binding</keyword>
<dbReference type="GO" id="GO:0003935">
    <property type="term" value="F:GTP cyclohydrolase II activity"/>
    <property type="evidence" value="ECO:0007669"/>
    <property type="project" value="UniProtKB-EC"/>
</dbReference>
<keyword evidence="7" id="KW-0378">Hydrolase</keyword>
<evidence type="ECO:0000256" key="2">
    <source>
        <dbReference type="ARBA" id="ARBA00004853"/>
    </source>
</evidence>
<keyword evidence="6" id="KW-0547">Nucleotide-binding</keyword>
<evidence type="ECO:0000256" key="1">
    <source>
        <dbReference type="ARBA" id="ARBA00001947"/>
    </source>
</evidence>
<evidence type="ECO:0000256" key="3">
    <source>
        <dbReference type="ARBA" id="ARBA00012762"/>
    </source>
</evidence>
<evidence type="ECO:0000256" key="4">
    <source>
        <dbReference type="ARBA" id="ARBA00022619"/>
    </source>
</evidence>
<comment type="cofactor">
    <cofactor evidence="1">
        <name>Zn(2+)</name>
        <dbReference type="ChEBI" id="CHEBI:29105"/>
    </cofactor>
</comment>
<gene>
    <name evidence="12" type="ORF">A3D35_03135</name>
</gene>
<dbReference type="EC" id="3.5.4.25" evidence="3"/>
<protein>
    <recommendedName>
        <fullName evidence="3">GTP cyclohydrolase II</fullName>
        <ecNumber evidence="3">3.5.4.25</ecNumber>
    </recommendedName>
</protein>
<dbReference type="Gene3D" id="3.40.50.10990">
    <property type="entry name" value="GTP cyclohydrolase II"/>
    <property type="match status" value="1"/>
</dbReference>
<dbReference type="InterPro" id="IPR032677">
    <property type="entry name" value="GTP_cyclohydro_II"/>
</dbReference>
<evidence type="ECO:0000256" key="6">
    <source>
        <dbReference type="ARBA" id="ARBA00022741"/>
    </source>
</evidence>
<comment type="caution">
    <text evidence="12">The sequence shown here is derived from an EMBL/GenBank/DDBJ whole genome shotgun (WGS) entry which is preliminary data.</text>
</comment>
<dbReference type="PANTHER" id="PTHR21327:SF18">
    <property type="entry name" value="3,4-DIHYDROXY-2-BUTANONE 4-PHOSPHATE SYNTHASE"/>
    <property type="match status" value="1"/>
</dbReference>
<evidence type="ECO:0000256" key="7">
    <source>
        <dbReference type="ARBA" id="ARBA00022801"/>
    </source>
</evidence>
<dbReference type="NCBIfam" id="NF001591">
    <property type="entry name" value="PRK00393.1"/>
    <property type="match status" value="1"/>
</dbReference>
<evidence type="ECO:0000313" key="13">
    <source>
        <dbReference type="Proteomes" id="UP000176421"/>
    </source>
</evidence>
<reference evidence="12 13" key="1">
    <citation type="journal article" date="2016" name="Nat. Commun.">
        <title>Thousands of microbial genomes shed light on interconnected biogeochemical processes in an aquifer system.</title>
        <authorList>
            <person name="Anantharaman K."/>
            <person name="Brown C.T."/>
            <person name="Hug L.A."/>
            <person name="Sharon I."/>
            <person name="Castelle C.J."/>
            <person name="Probst A.J."/>
            <person name="Thomas B.C."/>
            <person name="Singh A."/>
            <person name="Wilkins M.J."/>
            <person name="Karaoz U."/>
            <person name="Brodie E.L."/>
            <person name="Williams K.H."/>
            <person name="Hubbard S.S."/>
            <person name="Banfield J.F."/>
        </authorList>
    </citation>
    <scope>NUCLEOTIDE SEQUENCE [LARGE SCALE GENOMIC DNA]</scope>
</reference>
<comment type="pathway">
    <text evidence="2">Cofactor biosynthesis; riboflavin biosynthesis; 5-amino-6-(D-ribitylamino)uracil from GTP: step 1/4.</text>
</comment>
<dbReference type="CDD" id="cd00641">
    <property type="entry name" value="GTP_cyclohydro2"/>
    <property type="match status" value="1"/>
</dbReference>
<dbReference type="InterPro" id="IPR000926">
    <property type="entry name" value="RibA"/>
</dbReference>
<dbReference type="GO" id="GO:0005829">
    <property type="term" value="C:cytosol"/>
    <property type="evidence" value="ECO:0007669"/>
    <property type="project" value="TreeGrafter"/>
</dbReference>
<sequence length="236" mass="27450">MKKIKKQFEKTGPMRVPSRIAGGTLDLYLYTFESGNNYFALKKGDINGKEKVLFRINSNCVWADIFGSARCDCAEQLHEAMRRIVKNGEGLMIHAYNQDGRGLSLKDHTRVYMEQDKGYDTIEADKRCGFHNPDRRNYDEIIEILKDFDIKSVRMLTNNPHKVSSLNDAGIKVEEVVPIEAVEIDKYNIGQLYMKKKILGHDFYSFDLEDPKIKELFKESIEKWSHGEYDSYLWKC</sequence>
<dbReference type="Proteomes" id="UP000176421">
    <property type="component" value="Unassembled WGS sequence"/>
</dbReference>
<evidence type="ECO:0000256" key="8">
    <source>
        <dbReference type="ARBA" id="ARBA00022833"/>
    </source>
</evidence>
<comment type="catalytic activity">
    <reaction evidence="10">
        <text>GTP + 4 H2O = 2,5-diamino-6-hydroxy-4-(5-phosphoribosylamino)-pyrimidine + formate + 2 phosphate + 3 H(+)</text>
        <dbReference type="Rhea" id="RHEA:23704"/>
        <dbReference type="ChEBI" id="CHEBI:15377"/>
        <dbReference type="ChEBI" id="CHEBI:15378"/>
        <dbReference type="ChEBI" id="CHEBI:15740"/>
        <dbReference type="ChEBI" id="CHEBI:37565"/>
        <dbReference type="ChEBI" id="CHEBI:43474"/>
        <dbReference type="ChEBI" id="CHEBI:58614"/>
        <dbReference type="EC" id="3.5.4.25"/>
    </reaction>
</comment>
<keyword evidence="8" id="KW-0862">Zinc</keyword>
<accession>A0A1G2HZP4</accession>
<organism evidence="12 13">
    <name type="scientific">Candidatus Staskawiczbacteria bacterium RIFCSPHIGHO2_02_FULL_34_9</name>
    <dbReference type="NCBI Taxonomy" id="1802206"/>
    <lineage>
        <taxon>Bacteria</taxon>
        <taxon>Candidatus Staskawicziibacteriota</taxon>
    </lineage>
</organism>
<dbReference type="PANTHER" id="PTHR21327">
    <property type="entry name" value="GTP CYCLOHYDROLASE II-RELATED"/>
    <property type="match status" value="1"/>
</dbReference>
<name>A0A1G2HZP4_9BACT</name>
<dbReference type="GO" id="GO:0005525">
    <property type="term" value="F:GTP binding"/>
    <property type="evidence" value="ECO:0007669"/>
    <property type="project" value="UniProtKB-KW"/>
</dbReference>
<dbReference type="GO" id="GO:0009231">
    <property type="term" value="P:riboflavin biosynthetic process"/>
    <property type="evidence" value="ECO:0007669"/>
    <property type="project" value="UniProtKB-UniPathway"/>
</dbReference>
<evidence type="ECO:0000256" key="5">
    <source>
        <dbReference type="ARBA" id="ARBA00022723"/>
    </source>
</evidence>
<dbReference type="STRING" id="1802206.A3D35_03135"/>